<evidence type="ECO:0000313" key="2">
    <source>
        <dbReference type="Proteomes" id="UP000289169"/>
    </source>
</evidence>
<dbReference type="Proteomes" id="UP000289169">
    <property type="component" value="Segment"/>
</dbReference>
<evidence type="ECO:0000313" key="1">
    <source>
        <dbReference type="EMBL" id="QAU03908.1"/>
    </source>
</evidence>
<reference evidence="1 2" key="1">
    <citation type="submission" date="2018-11" db="EMBL/GenBank/DDBJ databases">
        <authorList>
            <person name="Teng T."/>
        </authorList>
    </citation>
    <scope>NUCLEOTIDE SEQUENCE [LARGE SCALE GENOMIC DNA]</scope>
</reference>
<accession>A0A410T5A4</accession>
<proteinExistence type="predicted"/>
<dbReference type="EMBL" id="MK240351">
    <property type="protein sequence ID" value="QAU03908.1"/>
    <property type="molecule type" value="Genomic_DNA"/>
</dbReference>
<organism evidence="1 2">
    <name type="scientific">Acinetobacter phage Henu6</name>
    <dbReference type="NCBI Taxonomy" id="2500136"/>
    <lineage>
        <taxon>Viruses</taxon>
        <taxon>Duplodnaviria</taxon>
        <taxon>Heunggongvirae</taxon>
        <taxon>Uroviricota</taxon>
        <taxon>Caudoviricetes</taxon>
        <taxon>Pantevenvirales</taxon>
        <taxon>Straboviridae</taxon>
        <taxon>Twarogvirinae</taxon>
        <taxon>Zedzedvirus</taxon>
        <taxon>Zedzedvirus zz1</taxon>
    </lineage>
</organism>
<sequence length="141" mass="15332">MPEVLRSESSPKLPPAFVRVQAATAPGISVPSGVVIIACGIPRPLSVTVTQLSLIVTAILFAYWKLVRTASSIELSRISSINFTIAGTYFNFVNLPNKNRSYSSFEVEPTYMPGRFKTCSLSDNILISFLIILSPSVHGIK</sequence>
<gene>
    <name evidence="1" type="ORF">Henu6_gp79</name>
</gene>
<protein>
    <submittedName>
        <fullName evidence="1">Uncharacterized protein</fullName>
    </submittedName>
</protein>
<name>A0A410T5A4_9CAUD</name>